<comment type="subcellular location">
    <subcellularLocation>
        <location evidence="1">Cell membrane</location>
        <topology evidence="1">Multi-pass membrane protein</topology>
    </subcellularLocation>
</comment>
<proteinExistence type="predicted"/>
<evidence type="ECO:0000313" key="8">
    <source>
        <dbReference type="Proteomes" id="UP000194903"/>
    </source>
</evidence>
<evidence type="ECO:0000256" key="2">
    <source>
        <dbReference type="ARBA" id="ARBA00022475"/>
    </source>
</evidence>
<dbReference type="Pfam" id="PF02690">
    <property type="entry name" value="Na_Pi_cotrans"/>
    <property type="match status" value="1"/>
</dbReference>
<dbReference type="NCBIfam" id="NF037997">
    <property type="entry name" value="Na_Pi_symport"/>
    <property type="match status" value="1"/>
</dbReference>
<dbReference type="RefSeq" id="WP_133058320.1">
    <property type="nucleotide sequence ID" value="NZ_NHOC01000016.1"/>
</dbReference>
<feature type="non-terminal residue" evidence="7">
    <location>
        <position position="1"/>
    </location>
</feature>
<feature type="transmembrane region" description="Helical" evidence="6">
    <location>
        <begin position="152"/>
        <end position="176"/>
    </location>
</feature>
<dbReference type="GO" id="GO:0044341">
    <property type="term" value="P:sodium-dependent phosphate transport"/>
    <property type="evidence" value="ECO:0007669"/>
    <property type="project" value="InterPro"/>
</dbReference>
<evidence type="ECO:0008006" key="9">
    <source>
        <dbReference type="Google" id="ProtNLM"/>
    </source>
</evidence>
<gene>
    <name evidence="7" type="ORF">CBW42_12760</name>
</gene>
<accession>A0A252F175</accession>
<dbReference type="GO" id="GO:0005436">
    <property type="term" value="F:sodium:phosphate symporter activity"/>
    <property type="evidence" value="ECO:0007669"/>
    <property type="project" value="InterPro"/>
</dbReference>
<feature type="transmembrane region" description="Helical" evidence="6">
    <location>
        <begin position="43"/>
        <end position="61"/>
    </location>
</feature>
<feature type="transmembrane region" description="Helical" evidence="6">
    <location>
        <begin position="16"/>
        <end position="37"/>
    </location>
</feature>
<dbReference type="OrthoDB" id="9763003at2"/>
<keyword evidence="4 6" id="KW-1133">Transmembrane helix</keyword>
<evidence type="ECO:0000256" key="1">
    <source>
        <dbReference type="ARBA" id="ARBA00004651"/>
    </source>
</evidence>
<comment type="caution">
    <text evidence="7">The sequence shown here is derived from an EMBL/GenBank/DDBJ whole genome shotgun (WGS) entry which is preliminary data.</text>
</comment>
<protein>
    <recommendedName>
        <fullName evidence="9">Na/Pi cotransporter</fullName>
    </recommendedName>
</protein>
<sequence length="250" mass="26313">TCTTAFFIHIGLHAGWMGVFHGIEPLLALAVLLPVLLRRHCPPILSIGAGLAALLTGMAHMQDALAPLSDSPLFARLLAQCASPLSGLLAGTIITAILQSSSACIALLQTISSSGMLSLGSVVPVILGQNIGTCVTALLASLRAGRAARQTALLHLLFNVIGAAAVFPLLLIIRQICPAWLSIPADSAAIAWVHLACNLAAAGIFLPLRRVILAHMTQNSPRKRERLPDRPMFNLRQQSMHSECVAPCPA</sequence>
<feature type="transmembrane region" description="Helical" evidence="6">
    <location>
        <begin position="188"/>
        <end position="208"/>
    </location>
</feature>
<dbReference type="InterPro" id="IPR003841">
    <property type="entry name" value="Na/Pi_transpt"/>
</dbReference>
<dbReference type="PANTHER" id="PTHR10010:SF46">
    <property type="entry name" value="SODIUM-DEPENDENT PHOSPHATE TRANSPORT PROTEIN 2B"/>
    <property type="match status" value="1"/>
</dbReference>
<organism evidence="7 8">
    <name type="scientific">Butyricicoccus porcorum</name>
    <dbReference type="NCBI Taxonomy" id="1945634"/>
    <lineage>
        <taxon>Bacteria</taxon>
        <taxon>Bacillati</taxon>
        <taxon>Bacillota</taxon>
        <taxon>Clostridia</taxon>
        <taxon>Eubacteriales</taxon>
        <taxon>Butyricicoccaceae</taxon>
        <taxon>Butyricicoccus</taxon>
    </lineage>
</organism>
<keyword evidence="2" id="KW-1003">Cell membrane</keyword>
<feature type="transmembrane region" description="Helical" evidence="6">
    <location>
        <begin position="118"/>
        <end position="140"/>
    </location>
</feature>
<dbReference type="AlphaFoldDB" id="A0A252F175"/>
<dbReference type="EMBL" id="NHOC01000016">
    <property type="protein sequence ID" value="OUM19527.1"/>
    <property type="molecule type" value="Genomic_DNA"/>
</dbReference>
<name>A0A252F175_9FIRM</name>
<keyword evidence="8" id="KW-1185">Reference proteome</keyword>
<evidence type="ECO:0000256" key="5">
    <source>
        <dbReference type="ARBA" id="ARBA00023136"/>
    </source>
</evidence>
<evidence type="ECO:0000313" key="7">
    <source>
        <dbReference type="EMBL" id="OUM19527.1"/>
    </source>
</evidence>
<keyword evidence="3 6" id="KW-0812">Transmembrane</keyword>
<evidence type="ECO:0000256" key="4">
    <source>
        <dbReference type="ARBA" id="ARBA00022989"/>
    </source>
</evidence>
<keyword evidence="5 6" id="KW-0472">Membrane</keyword>
<reference evidence="7 8" key="1">
    <citation type="submission" date="2017-05" db="EMBL/GenBank/DDBJ databases">
        <title>Butyricicoccus porcorum sp. nov. a butyrate-producing bacterium from the swine intestinal tract.</title>
        <authorList>
            <person name="Trachsel J."/>
            <person name="Humphrey S."/>
            <person name="Allen H.K."/>
        </authorList>
    </citation>
    <scope>NUCLEOTIDE SEQUENCE [LARGE SCALE GENOMIC DNA]</scope>
    <source>
        <strain evidence="7">BB10</strain>
    </source>
</reference>
<dbReference type="GO" id="GO:0005886">
    <property type="term" value="C:plasma membrane"/>
    <property type="evidence" value="ECO:0007669"/>
    <property type="project" value="UniProtKB-SubCell"/>
</dbReference>
<evidence type="ECO:0000256" key="6">
    <source>
        <dbReference type="SAM" id="Phobius"/>
    </source>
</evidence>
<evidence type="ECO:0000256" key="3">
    <source>
        <dbReference type="ARBA" id="ARBA00022692"/>
    </source>
</evidence>
<dbReference type="Proteomes" id="UP000194903">
    <property type="component" value="Unassembled WGS sequence"/>
</dbReference>
<dbReference type="PANTHER" id="PTHR10010">
    <property type="entry name" value="SOLUTE CARRIER FAMILY 34 SODIUM PHOSPHATE , MEMBER 2-RELATED"/>
    <property type="match status" value="1"/>
</dbReference>